<comment type="pathway">
    <text evidence="3">tRNA modification; 5-methoxycarbonylmethyl-2-thiouridine-tRNA biosynthesis.</text>
</comment>
<sequence length="431" mass="43083">MGTRPGLHGQTLISMGLVDLDRLLSGGLPLGSVLLLLEDPCSGQHLNFLRYFMAEGVSCRQRVMWLTASPPVGGPGTFLPAEASVSEASASGADKPGEETELRIAWQYKKYIKDEPVPTASSSSSRSQGGASASRPGAAVAAGVGRQWCRSYDLTRPLGAEGLQGAQLDVVECSGPSAYAAADDASATFLASFAPAPEPPAASSTTSTTTAPAAAPAPAVAPSLLRRGAEGPGGVGRLVVESAGSLGWGGGGAAAEQALLSLLFNLRRRALGGRCAVLVTVPAGLLSPGSASRACLLADTLLALDPLGDDSPLARLLPDPQTASALLSVRRLCGSGMLGPRQPDGQLWVVRNKRKRLGLSPVEVDPDAEERAAEAAARAVEVYSAGAGKGAGGAAGSGSGTGAGAGTGRGKSAAAMLCGGPPGGGNKALDF</sequence>
<feature type="compositionally biased region" description="Gly residues" evidence="9">
    <location>
        <begin position="389"/>
        <end position="409"/>
    </location>
</feature>
<dbReference type="Pfam" id="PF05625">
    <property type="entry name" value="PAXNEB"/>
    <property type="match status" value="1"/>
</dbReference>
<accession>A0A835YBL4</accession>
<evidence type="ECO:0000313" key="10">
    <source>
        <dbReference type="EMBL" id="KAG2498263.1"/>
    </source>
</evidence>
<keyword evidence="11" id="KW-1185">Reference proteome</keyword>
<dbReference type="InterPro" id="IPR008728">
    <property type="entry name" value="Elongator_complex_protein_4"/>
</dbReference>
<evidence type="ECO:0000256" key="5">
    <source>
        <dbReference type="ARBA" id="ARBA00020265"/>
    </source>
</evidence>
<dbReference type="InterPro" id="IPR027417">
    <property type="entry name" value="P-loop_NTPase"/>
</dbReference>
<feature type="compositionally biased region" description="Low complexity" evidence="9">
    <location>
        <begin position="117"/>
        <end position="136"/>
    </location>
</feature>
<evidence type="ECO:0000256" key="2">
    <source>
        <dbReference type="ARBA" id="ARBA00004496"/>
    </source>
</evidence>
<dbReference type="UniPathway" id="UPA00988"/>
<evidence type="ECO:0000256" key="9">
    <source>
        <dbReference type="SAM" id="MobiDB-lite"/>
    </source>
</evidence>
<evidence type="ECO:0000256" key="3">
    <source>
        <dbReference type="ARBA" id="ARBA00005043"/>
    </source>
</evidence>
<evidence type="ECO:0000256" key="8">
    <source>
        <dbReference type="ARBA" id="ARBA00023242"/>
    </source>
</evidence>
<proteinExistence type="inferred from homology"/>
<evidence type="ECO:0000256" key="7">
    <source>
        <dbReference type="ARBA" id="ARBA00022694"/>
    </source>
</evidence>
<comment type="subcellular location">
    <subcellularLocation>
        <location evidence="2">Cytoplasm</location>
    </subcellularLocation>
    <subcellularLocation>
        <location evidence="1">Nucleus</location>
    </subcellularLocation>
</comment>
<dbReference type="GO" id="GO:0008023">
    <property type="term" value="C:transcription elongation factor complex"/>
    <property type="evidence" value="ECO:0007669"/>
    <property type="project" value="TreeGrafter"/>
</dbReference>
<feature type="compositionally biased region" description="Gly residues" evidence="9">
    <location>
        <begin position="420"/>
        <end position="431"/>
    </location>
</feature>
<dbReference type="GO" id="GO:0002098">
    <property type="term" value="P:tRNA wobble uridine modification"/>
    <property type="evidence" value="ECO:0007669"/>
    <property type="project" value="InterPro"/>
</dbReference>
<comment type="similarity">
    <text evidence="4">Belongs to the ELP4 family.</text>
</comment>
<name>A0A835YBL4_9CHLO</name>
<feature type="region of interest" description="Disordered" evidence="9">
    <location>
        <begin position="197"/>
        <end position="219"/>
    </location>
</feature>
<gene>
    <name evidence="10" type="ORF">HYH03_004012</name>
</gene>
<evidence type="ECO:0000313" key="11">
    <source>
        <dbReference type="Proteomes" id="UP000612055"/>
    </source>
</evidence>
<dbReference type="PANTHER" id="PTHR12896:SF1">
    <property type="entry name" value="ELONGATOR COMPLEX PROTEIN 4"/>
    <property type="match status" value="1"/>
</dbReference>
<dbReference type="GO" id="GO:0005737">
    <property type="term" value="C:cytoplasm"/>
    <property type="evidence" value="ECO:0007669"/>
    <property type="project" value="UniProtKB-SubCell"/>
</dbReference>
<reference evidence="10" key="1">
    <citation type="journal article" date="2020" name="bioRxiv">
        <title>Comparative genomics of Chlamydomonas.</title>
        <authorList>
            <person name="Craig R.J."/>
            <person name="Hasan A.R."/>
            <person name="Ness R.W."/>
            <person name="Keightley P.D."/>
        </authorList>
    </citation>
    <scope>NUCLEOTIDE SEQUENCE</scope>
    <source>
        <strain evidence="10">CCAP 11/70</strain>
    </source>
</reference>
<keyword evidence="6" id="KW-0963">Cytoplasm</keyword>
<dbReference type="OrthoDB" id="289162at2759"/>
<keyword evidence="8" id="KW-0539">Nucleus</keyword>
<evidence type="ECO:0000256" key="1">
    <source>
        <dbReference type="ARBA" id="ARBA00004123"/>
    </source>
</evidence>
<keyword evidence="7" id="KW-0819">tRNA processing</keyword>
<dbReference type="AlphaFoldDB" id="A0A835YBL4"/>
<organism evidence="10 11">
    <name type="scientific">Edaphochlamys debaryana</name>
    <dbReference type="NCBI Taxonomy" id="47281"/>
    <lineage>
        <taxon>Eukaryota</taxon>
        <taxon>Viridiplantae</taxon>
        <taxon>Chlorophyta</taxon>
        <taxon>core chlorophytes</taxon>
        <taxon>Chlorophyceae</taxon>
        <taxon>CS clade</taxon>
        <taxon>Chlamydomonadales</taxon>
        <taxon>Chlamydomonadales incertae sedis</taxon>
        <taxon>Edaphochlamys</taxon>
    </lineage>
</organism>
<feature type="region of interest" description="Disordered" evidence="9">
    <location>
        <begin position="116"/>
        <end position="136"/>
    </location>
</feature>
<comment type="caution">
    <text evidence="10">The sequence shown here is derived from an EMBL/GenBank/DDBJ whole genome shotgun (WGS) entry which is preliminary data.</text>
</comment>
<protein>
    <recommendedName>
        <fullName evidence="5">Elongator complex protein 4</fullName>
    </recommendedName>
</protein>
<feature type="region of interest" description="Disordered" evidence="9">
    <location>
        <begin position="389"/>
        <end position="431"/>
    </location>
</feature>
<dbReference type="Proteomes" id="UP000612055">
    <property type="component" value="Unassembled WGS sequence"/>
</dbReference>
<dbReference type="GO" id="GO:0033588">
    <property type="term" value="C:elongator holoenzyme complex"/>
    <property type="evidence" value="ECO:0007669"/>
    <property type="project" value="InterPro"/>
</dbReference>
<dbReference type="EMBL" id="JAEHOE010000011">
    <property type="protein sequence ID" value="KAG2498263.1"/>
    <property type="molecule type" value="Genomic_DNA"/>
</dbReference>
<dbReference type="Gene3D" id="3.40.50.300">
    <property type="entry name" value="P-loop containing nucleotide triphosphate hydrolases"/>
    <property type="match status" value="1"/>
</dbReference>
<dbReference type="PANTHER" id="PTHR12896">
    <property type="entry name" value="PAX6 NEIGHBOR PROTEIN PAXNEB"/>
    <property type="match status" value="1"/>
</dbReference>
<evidence type="ECO:0000256" key="4">
    <source>
        <dbReference type="ARBA" id="ARBA00007573"/>
    </source>
</evidence>
<evidence type="ECO:0000256" key="6">
    <source>
        <dbReference type="ARBA" id="ARBA00022490"/>
    </source>
</evidence>